<comment type="function">
    <text evidence="23">Lysosomal dipeptide uniporter that selectively exports lysine, arginine or histidine-containing dipeptides with a net positive charge from the lysosome lumen into the cytosol. Could play a role in a specific type of protein O-glycosylation indirectly regulating macrophages migration and tissue invasion. Also essential for liver homeostasis.</text>
</comment>
<evidence type="ECO:0000256" key="24">
    <source>
        <dbReference type="ARBA" id="ARBA00046376"/>
    </source>
</evidence>
<dbReference type="InterPro" id="IPR011701">
    <property type="entry name" value="MFS"/>
</dbReference>
<dbReference type="AlphaFoldDB" id="A0A511NJ41"/>
<dbReference type="InterPro" id="IPR036259">
    <property type="entry name" value="MFS_trans_sf"/>
</dbReference>
<dbReference type="InterPro" id="IPR052187">
    <property type="entry name" value="MFSD1"/>
</dbReference>
<feature type="transmembrane region" description="Helical" evidence="25">
    <location>
        <begin position="171"/>
        <end position="191"/>
    </location>
</feature>
<keyword evidence="6 25" id="KW-0472">Membrane</keyword>
<comment type="catalytic activity">
    <reaction evidence="16">
        <text>L-lysyl-L-lysine(out) = L-lysyl-L-lysine(in)</text>
        <dbReference type="Rhea" id="RHEA:79403"/>
        <dbReference type="ChEBI" id="CHEBI:229956"/>
    </reaction>
</comment>
<dbReference type="PROSITE" id="PS50850">
    <property type="entry name" value="MFS"/>
    <property type="match status" value="1"/>
</dbReference>
<proteinExistence type="inferred from homology"/>
<comment type="catalytic activity">
    <reaction evidence="8">
        <text>L-lysyl-L-alanine(out) = L-lysyl-L-alanine(in)</text>
        <dbReference type="Rhea" id="RHEA:79399"/>
        <dbReference type="ChEBI" id="CHEBI:229954"/>
    </reaction>
</comment>
<evidence type="ECO:0000256" key="21">
    <source>
        <dbReference type="ARBA" id="ARBA00044985"/>
    </source>
</evidence>
<comment type="catalytic activity">
    <reaction evidence="19">
        <text>L-alanyl-L-lysine(out) = L-alanyl-L-lysine(in)</text>
        <dbReference type="Rhea" id="RHEA:79415"/>
        <dbReference type="ChEBI" id="CHEBI:192470"/>
    </reaction>
</comment>
<evidence type="ECO:0000256" key="5">
    <source>
        <dbReference type="ARBA" id="ARBA00022989"/>
    </source>
</evidence>
<evidence type="ECO:0000256" key="1">
    <source>
        <dbReference type="ARBA" id="ARBA00004155"/>
    </source>
</evidence>
<evidence type="ECO:0000256" key="19">
    <source>
        <dbReference type="ARBA" id="ARBA00044919"/>
    </source>
</evidence>
<feature type="transmembrane region" description="Helical" evidence="25">
    <location>
        <begin position="314"/>
        <end position="333"/>
    </location>
</feature>
<comment type="catalytic activity">
    <reaction evidence="12">
        <text>L-lysyl-L-alpha-amino acid(out) = L-lysyl-L-alpha-amino acid(in)</text>
        <dbReference type="Rhea" id="RHEA:79387"/>
        <dbReference type="ChEBI" id="CHEBI:229965"/>
    </reaction>
</comment>
<evidence type="ECO:0000256" key="11">
    <source>
        <dbReference type="ARBA" id="ARBA00044884"/>
    </source>
</evidence>
<evidence type="ECO:0000256" key="12">
    <source>
        <dbReference type="ARBA" id="ARBA00044891"/>
    </source>
</evidence>
<comment type="catalytic activity">
    <reaction evidence="10">
        <text>L-alpha-aminoacyl-L-arginine(out) = L-alpha-aminoacyl-L-arginine(in)</text>
        <dbReference type="Rhea" id="RHEA:79367"/>
        <dbReference type="ChEBI" id="CHEBI:229968"/>
    </reaction>
</comment>
<dbReference type="Gene3D" id="1.20.1250.20">
    <property type="entry name" value="MFS general substrate transporter like domains"/>
    <property type="match status" value="2"/>
</dbReference>
<evidence type="ECO:0000256" key="16">
    <source>
        <dbReference type="ARBA" id="ARBA00044900"/>
    </source>
</evidence>
<feature type="transmembrane region" description="Helical" evidence="25">
    <location>
        <begin position="82"/>
        <end position="105"/>
    </location>
</feature>
<evidence type="ECO:0000256" key="8">
    <source>
        <dbReference type="ARBA" id="ARBA00044876"/>
    </source>
</evidence>
<evidence type="ECO:0000256" key="7">
    <source>
        <dbReference type="ARBA" id="ARBA00023228"/>
    </source>
</evidence>
<feature type="transmembrane region" description="Helical" evidence="25">
    <location>
        <begin position="257"/>
        <end position="276"/>
    </location>
</feature>
<dbReference type="PANTHER" id="PTHR23512:SF3">
    <property type="entry name" value="MAJOR FACILITATOR SUPERFAMILY DOMAIN-CONTAINING PROTEIN 1"/>
    <property type="match status" value="1"/>
</dbReference>
<evidence type="ECO:0000256" key="13">
    <source>
        <dbReference type="ARBA" id="ARBA00044893"/>
    </source>
</evidence>
<comment type="caution">
    <text evidence="27">The sequence shown here is derived from an EMBL/GenBank/DDBJ whole genome shotgun (WGS) entry which is preliminary data.</text>
</comment>
<feature type="transmembrane region" description="Helical" evidence="25">
    <location>
        <begin position="136"/>
        <end position="159"/>
    </location>
</feature>
<evidence type="ECO:0000256" key="10">
    <source>
        <dbReference type="ARBA" id="ARBA00044881"/>
    </source>
</evidence>
<dbReference type="OrthoDB" id="5620971at2"/>
<comment type="catalytic activity">
    <reaction evidence="18">
        <text>L-histidyl-L-alpha-amino acid(out) = L-histidyl-L-alpha-amino acid(in)</text>
        <dbReference type="Rhea" id="RHEA:79379"/>
        <dbReference type="ChEBI" id="CHEBI:229964"/>
    </reaction>
</comment>
<reference evidence="27 28" key="1">
    <citation type="submission" date="2019-07" db="EMBL/GenBank/DDBJ databases">
        <title>Whole genome shotgun sequence of Empedobacter brevis NBRC 14943.</title>
        <authorList>
            <person name="Hosoyama A."/>
            <person name="Uohara A."/>
            <person name="Ohji S."/>
            <person name="Ichikawa N."/>
        </authorList>
    </citation>
    <scope>NUCLEOTIDE SEQUENCE [LARGE SCALE GENOMIC DNA]</scope>
    <source>
        <strain evidence="27 28">NBRC 14943</strain>
    </source>
</reference>
<dbReference type="GO" id="GO:0005765">
    <property type="term" value="C:lysosomal membrane"/>
    <property type="evidence" value="ECO:0007669"/>
    <property type="project" value="UniProtKB-SubCell"/>
</dbReference>
<dbReference type="Proteomes" id="UP000321245">
    <property type="component" value="Unassembled WGS sequence"/>
</dbReference>
<feature type="transmembrane region" description="Helical" evidence="25">
    <location>
        <begin position="221"/>
        <end position="245"/>
    </location>
</feature>
<evidence type="ECO:0000256" key="2">
    <source>
        <dbReference type="ARBA" id="ARBA00008335"/>
    </source>
</evidence>
<comment type="catalytic activity">
    <reaction evidence="20">
        <text>L-lysyl-glycine(out) = L-lysyl-glycine(in)</text>
        <dbReference type="Rhea" id="RHEA:79407"/>
        <dbReference type="ChEBI" id="CHEBI:191202"/>
    </reaction>
</comment>
<keyword evidence="3" id="KW-0813">Transport</keyword>
<evidence type="ECO:0000313" key="27">
    <source>
        <dbReference type="EMBL" id="GEM52241.1"/>
    </source>
</evidence>
<evidence type="ECO:0000313" key="28">
    <source>
        <dbReference type="Proteomes" id="UP000321245"/>
    </source>
</evidence>
<organism evidence="27 28">
    <name type="scientific">Empedobacter brevis NBRC 14943 = ATCC 43319</name>
    <dbReference type="NCBI Taxonomy" id="1218108"/>
    <lineage>
        <taxon>Bacteria</taxon>
        <taxon>Pseudomonadati</taxon>
        <taxon>Bacteroidota</taxon>
        <taxon>Flavobacteriia</taxon>
        <taxon>Flavobacteriales</taxon>
        <taxon>Weeksellaceae</taxon>
        <taxon>Empedobacter</taxon>
    </lineage>
</organism>
<accession>A0A511NJ41</accession>
<comment type="catalytic activity">
    <reaction evidence="11">
        <text>L-alpha-aminoacyl-L-histidine(out) = L-alpha-aminoacyl-L-histidine(in)</text>
        <dbReference type="Rhea" id="RHEA:79375"/>
        <dbReference type="ChEBI" id="CHEBI:229967"/>
    </reaction>
</comment>
<feature type="transmembrane region" description="Helical" evidence="25">
    <location>
        <begin position="57"/>
        <end position="75"/>
    </location>
</feature>
<protein>
    <recommendedName>
        <fullName evidence="21">Lysosomal dipeptide transporter MFSD1</fullName>
    </recommendedName>
    <alternativeName>
        <fullName evidence="22">Major facilitator superfamily domain-containing protein 1</fullName>
    </alternativeName>
</protein>
<comment type="catalytic activity">
    <reaction evidence="13">
        <text>L-alpha-aminoacyl-L-lysine(out) = L-alpha-aminoacyl-L-lysine(in)</text>
        <dbReference type="Rhea" id="RHEA:79383"/>
        <dbReference type="ChEBI" id="CHEBI:229966"/>
    </reaction>
</comment>
<evidence type="ECO:0000256" key="18">
    <source>
        <dbReference type="ARBA" id="ARBA00044912"/>
    </source>
</evidence>
<keyword evidence="7" id="KW-0458">Lysosome</keyword>
<keyword evidence="4 25" id="KW-0812">Transmembrane</keyword>
<evidence type="ECO:0000256" key="22">
    <source>
        <dbReference type="ARBA" id="ARBA00045018"/>
    </source>
</evidence>
<evidence type="ECO:0000256" key="3">
    <source>
        <dbReference type="ARBA" id="ARBA00022448"/>
    </source>
</evidence>
<feature type="transmembrane region" description="Helical" evidence="25">
    <location>
        <begin position="345"/>
        <end position="365"/>
    </location>
</feature>
<dbReference type="CDD" id="cd06174">
    <property type="entry name" value="MFS"/>
    <property type="match status" value="1"/>
</dbReference>
<dbReference type="Pfam" id="PF07690">
    <property type="entry name" value="MFS_1"/>
    <property type="match status" value="1"/>
</dbReference>
<feature type="domain" description="Major facilitator superfamily (MFS) profile" evidence="26">
    <location>
        <begin position="14"/>
        <end position="408"/>
    </location>
</feature>
<dbReference type="InterPro" id="IPR020846">
    <property type="entry name" value="MFS_dom"/>
</dbReference>
<evidence type="ECO:0000256" key="6">
    <source>
        <dbReference type="ARBA" id="ARBA00023136"/>
    </source>
</evidence>
<evidence type="ECO:0000256" key="20">
    <source>
        <dbReference type="ARBA" id="ARBA00044924"/>
    </source>
</evidence>
<evidence type="ECO:0000256" key="25">
    <source>
        <dbReference type="SAM" id="Phobius"/>
    </source>
</evidence>
<dbReference type="GO" id="GO:0022857">
    <property type="term" value="F:transmembrane transporter activity"/>
    <property type="evidence" value="ECO:0007669"/>
    <property type="project" value="InterPro"/>
</dbReference>
<feature type="transmembrane region" description="Helical" evidence="25">
    <location>
        <begin position="385"/>
        <end position="403"/>
    </location>
</feature>
<evidence type="ECO:0000256" key="15">
    <source>
        <dbReference type="ARBA" id="ARBA00044899"/>
    </source>
</evidence>
<comment type="catalytic activity">
    <reaction evidence="9">
        <text>L-histidyl-glycine(out) = L-histidyl-glycine(in)</text>
        <dbReference type="Rhea" id="RHEA:79395"/>
        <dbReference type="ChEBI" id="CHEBI:229957"/>
    </reaction>
</comment>
<feature type="transmembrane region" description="Helical" evidence="25">
    <location>
        <begin position="288"/>
        <end position="308"/>
    </location>
</feature>
<evidence type="ECO:0000256" key="23">
    <source>
        <dbReference type="ARBA" id="ARBA00045709"/>
    </source>
</evidence>
<comment type="subcellular location">
    <subcellularLocation>
        <location evidence="1">Lysosome membrane</location>
        <topology evidence="1">Multi-pass membrane protein</topology>
    </subcellularLocation>
</comment>
<evidence type="ECO:0000259" key="26">
    <source>
        <dbReference type="PROSITE" id="PS50850"/>
    </source>
</evidence>
<evidence type="ECO:0000256" key="17">
    <source>
        <dbReference type="ARBA" id="ARBA00044903"/>
    </source>
</evidence>
<dbReference type="PANTHER" id="PTHR23512">
    <property type="entry name" value="MAJOR FACILITATOR SUPERFAMILY DOMAIN-CONTAINING PROTEIN 1"/>
    <property type="match status" value="1"/>
</dbReference>
<comment type="catalytic activity">
    <reaction evidence="17">
        <text>L-arginyl-glycine(out) = L-arginyl-glycine(in)</text>
        <dbReference type="Rhea" id="RHEA:79391"/>
        <dbReference type="ChEBI" id="CHEBI:229955"/>
    </reaction>
</comment>
<comment type="similarity">
    <text evidence="2">Belongs to the major facilitator superfamily.</text>
</comment>
<comment type="catalytic activity">
    <reaction evidence="14">
        <text>L-aspartyl-L-lysine(out) = L-aspartyl-L-lysine(in)</text>
        <dbReference type="Rhea" id="RHEA:79411"/>
        <dbReference type="ChEBI" id="CHEBI:229953"/>
    </reaction>
</comment>
<dbReference type="RefSeq" id="WP_019975592.1">
    <property type="nucleotide sequence ID" value="NZ_BJXC01000013.1"/>
</dbReference>
<keyword evidence="5 25" id="KW-1133">Transmembrane helix</keyword>
<dbReference type="EMBL" id="BJXC01000013">
    <property type="protein sequence ID" value="GEM52241.1"/>
    <property type="molecule type" value="Genomic_DNA"/>
</dbReference>
<comment type="catalytic activity">
    <reaction evidence="15">
        <text>L-arginyl-L-alpha-amino acid(out) = L-arginyl-L-alpha-amino acid(in)</text>
        <dbReference type="Rhea" id="RHEA:79371"/>
        <dbReference type="ChEBI" id="CHEBI:84315"/>
    </reaction>
</comment>
<dbReference type="SUPFAM" id="SSF103473">
    <property type="entry name" value="MFS general substrate transporter"/>
    <property type="match status" value="1"/>
</dbReference>
<sequence>MNATAITPSHKKLFITAWVLGLLFYFIDYATRSAPSLMIKDLAENFAISKEDTVSLVGTYYYTYSICALIAGICLDKFGAKYSMFAGCFILGIGCILFIVSSHFVGETGRLLQGAGSAFAFPGCVYLATKGFSSKSLATAIGFTQCIGMLGGAAGQFVVEPLLEDGLSFKVFWIIAGILCIIPAIAMLIITPKASEQEIEKSKTTSFIEPFKIIFSNRESWLTGIISGLLFIPTTIFAMTWAVAFFKLDLGFDTQKAALTAAMASLGWVVGCPLMGILTDKIGLRKPVILIGCMGMILMLVLFIYLPNFMNPKITLFIFGIFSGVAMIPYSVIKEANPDHVKGSATGVQNFLTFGVTSLVSPLFAKMYGNKITTVTDKLEHFQHAIWFWIIGILIAIVLTLFLKETGQKQQDLQ</sequence>
<name>A0A511NJ41_9FLAO</name>
<dbReference type="STRING" id="1218108.GCA_000382425_02105"/>
<evidence type="ECO:0000256" key="4">
    <source>
        <dbReference type="ARBA" id="ARBA00022692"/>
    </source>
</evidence>
<gene>
    <name evidence="27" type="ORF">EB1_20310</name>
</gene>
<feature type="transmembrane region" description="Helical" evidence="25">
    <location>
        <begin position="111"/>
        <end position="129"/>
    </location>
</feature>
<keyword evidence="28" id="KW-1185">Reference proteome</keyword>
<evidence type="ECO:0000256" key="14">
    <source>
        <dbReference type="ARBA" id="ARBA00044898"/>
    </source>
</evidence>
<dbReference type="GeneID" id="84650258"/>
<evidence type="ECO:0000256" key="9">
    <source>
        <dbReference type="ARBA" id="ARBA00044878"/>
    </source>
</evidence>
<comment type="subunit">
    <text evidence="24">Homodimer. Interacts with lysosomal protein GLMP (via lumenal domain); the interaction starts while both proteins are still in the endoplasmic reticulum and is required for stabilization of MFSD1 in lysosomes but has no direct effect on its targeting to lysosomes or transporter activity.</text>
</comment>